<evidence type="ECO:0000313" key="8">
    <source>
        <dbReference type="EMBL" id="TMM59070.1"/>
    </source>
</evidence>
<protein>
    <recommendedName>
        <fullName evidence="2">histidine kinase</fullName>
        <ecNumber evidence="2">2.7.13.3</ecNumber>
    </recommendedName>
</protein>
<dbReference type="PANTHER" id="PTHR45339">
    <property type="entry name" value="HYBRID SIGNAL TRANSDUCTION HISTIDINE KINASE J"/>
    <property type="match status" value="1"/>
</dbReference>
<evidence type="ECO:0000259" key="7">
    <source>
        <dbReference type="PROSITE" id="PS50110"/>
    </source>
</evidence>
<dbReference type="InterPro" id="IPR005467">
    <property type="entry name" value="His_kinase_dom"/>
</dbReference>
<dbReference type="GO" id="GO:0000155">
    <property type="term" value="F:phosphorelay sensor kinase activity"/>
    <property type="evidence" value="ECO:0007669"/>
    <property type="project" value="InterPro"/>
</dbReference>
<dbReference type="Gene3D" id="3.40.50.2300">
    <property type="match status" value="1"/>
</dbReference>
<dbReference type="InterPro" id="IPR004358">
    <property type="entry name" value="Sig_transdc_His_kin-like_C"/>
</dbReference>
<dbReference type="InterPro" id="IPR011006">
    <property type="entry name" value="CheY-like_superfamily"/>
</dbReference>
<dbReference type="Proteomes" id="UP000310314">
    <property type="component" value="Unassembled WGS sequence"/>
</dbReference>
<feature type="domain" description="Response regulatory" evidence="7">
    <location>
        <begin position="389"/>
        <end position="508"/>
    </location>
</feature>
<dbReference type="SUPFAM" id="SSF52172">
    <property type="entry name" value="CheY-like"/>
    <property type="match status" value="1"/>
</dbReference>
<organism evidence="8 9">
    <name type="scientific">Maribacter algarum</name>
    <name type="common">ex Zhang et al. 2020</name>
    <dbReference type="NCBI Taxonomy" id="2578118"/>
    <lineage>
        <taxon>Bacteria</taxon>
        <taxon>Pseudomonadati</taxon>
        <taxon>Bacteroidota</taxon>
        <taxon>Flavobacteriia</taxon>
        <taxon>Flavobacteriales</taxon>
        <taxon>Flavobacteriaceae</taxon>
        <taxon>Maribacter</taxon>
    </lineage>
</organism>
<dbReference type="InterPro" id="IPR003661">
    <property type="entry name" value="HisK_dim/P_dom"/>
</dbReference>
<evidence type="ECO:0000259" key="6">
    <source>
        <dbReference type="PROSITE" id="PS50109"/>
    </source>
</evidence>
<evidence type="ECO:0000256" key="3">
    <source>
        <dbReference type="ARBA" id="ARBA00022553"/>
    </source>
</evidence>
<accession>A0A5S3PVW8</accession>
<dbReference type="Gene3D" id="1.10.287.130">
    <property type="match status" value="1"/>
</dbReference>
<keyword evidence="4" id="KW-0902">Two-component regulatory system</keyword>
<dbReference type="Gene3D" id="3.30.565.10">
    <property type="entry name" value="Histidine kinase-like ATPase, C-terminal domain"/>
    <property type="match status" value="1"/>
</dbReference>
<keyword evidence="3 5" id="KW-0597">Phosphoprotein</keyword>
<dbReference type="InterPro" id="IPR036890">
    <property type="entry name" value="HATPase_C_sf"/>
</dbReference>
<dbReference type="OrthoDB" id="1046984at2"/>
<dbReference type="InterPro" id="IPR036097">
    <property type="entry name" value="HisK_dim/P_sf"/>
</dbReference>
<dbReference type="PROSITE" id="PS50109">
    <property type="entry name" value="HIS_KIN"/>
    <property type="match status" value="1"/>
</dbReference>
<reference evidence="8 9" key="1">
    <citation type="submission" date="2019-05" db="EMBL/GenBank/DDBJ databases">
        <authorList>
            <person name="Zhang J.-Y."/>
            <person name="Feg X."/>
            <person name="Du Z.-J."/>
        </authorList>
    </citation>
    <scope>NUCLEOTIDE SEQUENCE [LARGE SCALE GENOMIC DNA]</scope>
    <source>
        <strain evidence="8 9">RZ26</strain>
    </source>
</reference>
<name>A0A5S3PVW8_9FLAO</name>
<comment type="catalytic activity">
    <reaction evidence="1">
        <text>ATP + protein L-histidine = ADP + protein N-phospho-L-histidine.</text>
        <dbReference type="EC" id="2.7.13.3"/>
    </reaction>
</comment>
<dbReference type="PRINTS" id="PR00344">
    <property type="entry name" value="BCTRLSENSOR"/>
</dbReference>
<comment type="caution">
    <text evidence="8">The sequence shown here is derived from an EMBL/GenBank/DDBJ whole genome shotgun (WGS) entry which is preliminary data.</text>
</comment>
<dbReference type="AlphaFoldDB" id="A0A5S3PVW8"/>
<dbReference type="SMART" id="SM00387">
    <property type="entry name" value="HATPase_c"/>
    <property type="match status" value="1"/>
</dbReference>
<dbReference type="Pfam" id="PF00072">
    <property type="entry name" value="Response_reg"/>
    <property type="match status" value="1"/>
</dbReference>
<dbReference type="CDD" id="cd00082">
    <property type="entry name" value="HisKA"/>
    <property type="match status" value="1"/>
</dbReference>
<dbReference type="SMART" id="SM00388">
    <property type="entry name" value="HisKA"/>
    <property type="match status" value="1"/>
</dbReference>
<evidence type="ECO:0000313" key="9">
    <source>
        <dbReference type="Proteomes" id="UP000310314"/>
    </source>
</evidence>
<dbReference type="FunFam" id="3.30.565.10:FF:000010">
    <property type="entry name" value="Sensor histidine kinase RcsC"/>
    <property type="match status" value="1"/>
</dbReference>
<dbReference type="CDD" id="cd17546">
    <property type="entry name" value="REC_hyHK_CKI1_RcsC-like"/>
    <property type="match status" value="1"/>
</dbReference>
<evidence type="ECO:0000256" key="4">
    <source>
        <dbReference type="ARBA" id="ARBA00023012"/>
    </source>
</evidence>
<dbReference type="EMBL" id="VATY01000001">
    <property type="protein sequence ID" value="TMM59070.1"/>
    <property type="molecule type" value="Genomic_DNA"/>
</dbReference>
<dbReference type="InterPro" id="IPR003594">
    <property type="entry name" value="HATPase_dom"/>
</dbReference>
<gene>
    <name evidence="8" type="ORF">FEE95_06455</name>
</gene>
<dbReference type="PROSITE" id="PS50110">
    <property type="entry name" value="RESPONSE_REGULATORY"/>
    <property type="match status" value="1"/>
</dbReference>
<keyword evidence="9" id="KW-1185">Reference proteome</keyword>
<proteinExistence type="predicted"/>
<evidence type="ECO:0000256" key="1">
    <source>
        <dbReference type="ARBA" id="ARBA00000085"/>
    </source>
</evidence>
<dbReference type="SUPFAM" id="SSF47384">
    <property type="entry name" value="Homodimeric domain of signal transducing histidine kinase"/>
    <property type="match status" value="1"/>
</dbReference>
<dbReference type="EC" id="2.7.13.3" evidence="2"/>
<feature type="modified residue" description="4-aspartylphosphate" evidence="5">
    <location>
        <position position="439"/>
    </location>
</feature>
<dbReference type="SUPFAM" id="SSF55874">
    <property type="entry name" value="ATPase domain of HSP90 chaperone/DNA topoisomerase II/histidine kinase"/>
    <property type="match status" value="1"/>
</dbReference>
<sequence>MAMLKLYQEEFANKNMQFILLDSEGVVIESDQKLFDIPVDSSILKLHPFFESLPALFDSAEEVFDFFCIHLALKENTFTTDIKLLKKRDEFLLIITDLTEHYDSYQSVTQSRNESVIKTELTVLKNLELQERERFKNRFIQNFSHELRNPLTSIMAIIDILGDTKMTTEQTKMLDFLKESNSNLRLMLEDTLSIGMIDAGKLEIQHKLFNLRKFFELMQFTYSAKTKKKGLKFVSFWDDRIPEFIEGDRLRLFQIVANLLDNAIKYSENGTVSFKIGLNQKRANTANLRFEVIDTGIGIPEESQEAIFESFHREQPTQKGKGTGLGLTIVKRLLKLMNSKIQLNSEQNKGSVFYFDMSFKYPLPSESKWSEHGNKKRANIGRKARKKYKVLLVEDDEYVQLTLFKILLNTDSFQIDLAYDGALVLQEVVNGDYDIILMDVDLPNLTGIQITQLIRDFPFKNIKNIPIIGITANAYQENLDKCMAAGMNDVVIKPYEKEKLLNTILKNLR</sequence>
<evidence type="ECO:0000256" key="5">
    <source>
        <dbReference type="PROSITE-ProRule" id="PRU00169"/>
    </source>
</evidence>
<evidence type="ECO:0000256" key="2">
    <source>
        <dbReference type="ARBA" id="ARBA00012438"/>
    </source>
</evidence>
<dbReference type="SMART" id="SM00448">
    <property type="entry name" value="REC"/>
    <property type="match status" value="1"/>
</dbReference>
<feature type="domain" description="Histidine kinase" evidence="6">
    <location>
        <begin position="142"/>
        <end position="361"/>
    </location>
</feature>
<dbReference type="Pfam" id="PF00512">
    <property type="entry name" value="HisKA"/>
    <property type="match status" value="1"/>
</dbReference>
<dbReference type="Pfam" id="PF02518">
    <property type="entry name" value="HATPase_c"/>
    <property type="match status" value="1"/>
</dbReference>
<dbReference type="InterPro" id="IPR001789">
    <property type="entry name" value="Sig_transdc_resp-reg_receiver"/>
</dbReference>
<dbReference type="PANTHER" id="PTHR45339:SF1">
    <property type="entry name" value="HYBRID SIGNAL TRANSDUCTION HISTIDINE KINASE J"/>
    <property type="match status" value="1"/>
</dbReference>